<protein>
    <recommendedName>
        <fullName evidence="1">LytR/CpsA/Psr regulator C-terminal domain-containing protein</fullName>
    </recommendedName>
</protein>
<comment type="caution">
    <text evidence="2">The sequence shown here is derived from an EMBL/GenBank/DDBJ whole genome shotgun (WGS) entry which is preliminary data.</text>
</comment>
<proteinExistence type="predicted"/>
<dbReference type="Pfam" id="PF13399">
    <property type="entry name" value="LytR_C"/>
    <property type="match status" value="1"/>
</dbReference>
<feature type="domain" description="LytR/CpsA/Psr regulator C-terminal" evidence="1">
    <location>
        <begin position="58"/>
        <end position="146"/>
    </location>
</feature>
<accession>X1K1N8</accession>
<evidence type="ECO:0000259" key="1">
    <source>
        <dbReference type="Pfam" id="PF13399"/>
    </source>
</evidence>
<dbReference type="Gene3D" id="3.30.70.2390">
    <property type="match status" value="1"/>
</dbReference>
<feature type="non-terminal residue" evidence="2">
    <location>
        <position position="1"/>
    </location>
</feature>
<dbReference type="EMBL" id="BARU01026381">
    <property type="protein sequence ID" value="GAH75978.1"/>
    <property type="molecule type" value="Genomic_DNA"/>
</dbReference>
<sequence>AVMGLLVVGFIISALTTRSGVEMIITGEDLAGRSRLLTVPPGTTGREDHEIVLADNRIEVEVLNGCGIPGLAGEFTNYLRRHGYDVVRFTNAPRHDYPRTLVFNRGEDFNRALLVAQTLGVEPNAVENMPNLSLQLDVTLILGQDYSTLPSYREMMSSGR</sequence>
<dbReference type="AlphaFoldDB" id="X1K1N8"/>
<evidence type="ECO:0000313" key="2">
    <source>
        <dbReference type="EMBL" id="GAH75978.1"/>
    </source>
</evidence>
<name>X1K1N8_9ZZZZ</name>
<gene>
    <name evidence="2" type="ORF">S03H2_42386</name>
</gene>
<reference evidence="2" key="1">
    <citation type="journal article" date="2014" name="Front. Microbiol.">
        <title>High frequency of phylogenetically diverse reductive dehalogenase-homologous genes in deep subseafloor sedimentary metagenomes.</title>
        <authorList>
            <person name="Kawai M."/>
            <person name="Futagami T."/>
            <person name="Toyoda A."/>
            <person name="Takaki Y."/>
            <person name="Nishi S."/>
            <person name="Hori S."/>
            <person name="Arai W."/>
            <person name="Tsubouchi T."/>
            <person name="Morono Y."/>
            <person name="Uchiyama I."/>
            <person name="Ito T."/>
            <person name="Fujiyama A."/>
            <person name="Inagaki F."/>
            <person name="Takami H."/>
        </authorList>
    </citation>
    <scope>NUCLEOTIDE SEQUENCE</scope>
    <source>
        <strain evidence="2">Expedition CK06-06</strain>
    </source>
</reference>
<dbReference type="InterPro" id="IPR027381">
    <property type="entry name" value="LytR/CpsA/Psr_C"/>
</dbReference>
<organism evidence="2">
    <name type="scientific">marine sediment metagenome</name>
    <dbReference type="NCBI Taxonomy" id="412755"/>
    <lineage>
        <taxon>unclassified sequences</taxon>
        <taxon>metagenomes</taxon>
        <taxon>ecological metagenomes</taxon>
    </lineage>
</organism>